<evidence type="ECO:0000313" key="1">
    <source>
        <dbReference type="EMBL" id="CAK5118321.1"/>
    </source>
</evidence>
<gene>
    <name evidence="1" type="ORF">MENTE1834_LOCUS46248</name>
</gene>
<name>A0ACB1B1P8_MELEN</name>
<accession>A0ACB1B1P8</accession>
<proteinExistence type="predicted"/>
<organism evidence="1 2">
    <name type="scientific">Meloidogyne enterolobii</name>
    <name type="common">Root-knot nematode worm</name>
    <name type="synonym">Meloidogyne mayaguensis</name>
    <dbReference type="NCBI Taxonomy" id="390850"/>
    <lineage>
        <taxon>Eukaryota</taxon>
        <taxon>Metazoa</taxon>
        <taxon>Ecdysozoa</taxon>
        <taxon>Nematoda</taxon>
        <taxon>Chromadorea</taxon>
        <taxon>Rhabditida</taxon>
        <taxon>Tylenchina</taxon>
        <taxon>Tylenchomorpha</taxon>
        <taxon>Tylenchoidea</taxon>
        <taxon>Meloidogynidae</taxon>
        <taxon>Meloidogyninae</taxon>
        <taxon>Meloidogyne</taxon>
    </lineage>
</organism>
<dbReference type="Proteomes" id="UP001497535">
    <property type="component" value="Unassembled WGS sequence"/>
</dbReference>
<evidence type="ECO:0000313" key="2">
    <source>
        <dbReference type="Proteomes" id="UP001497535"/>
    </source>
</evidence>
<sequence>MNNLNMISYGDKYYVYRWDLNKTGDEERAFLMHGFIRNENGFDKLKECLQIKIFGDEQENEQNNPTFDDFYKLYKRFHPKQLFFKDIPISKNFKLI</sequence>
<reference evidence="1" key="1">
    <citation type="submission" date="2023-11" db="EMBL/GenBank/DDBJ databases">
        <authorList>
            <person name="Poullet M."/>
        </authorList>
    </citation>
    <scope>NUCLEOTIDE SEQUENCE</scope>
    <source>
        <strain evidence="1">E1834</strain>
    </source>
</reference>
<comment type="caution">
    <text evidence="1">The sequence shown here is derived from an EMBL/GenBank/DDBJ whole genome shotgun (WGS) entry which is preliminary data.</text>
</comment>
<keyword evidence="2" id="KW-1185">Reference proteome</keyword>
<dbReference type="EMBL" id="CAVMJV010000163">
    <property type="protein sequence ID" value="CAK5118321.1"/>
    <property type="molecule type" value="Genomic_DNA"/>
</dbReference>
<protein>
    <submittedName>
        <fullName evidence="1">Uncharacterized protein</fullName>
    </submittedName>
</protein>